<dbReference type="eggNOG" id="ENOG502QQN9">
    <property type="taxonomic scope" value="Eukaryota"/>
</dbReference>
<feature type="transmembrane region" description="Helical" evidence="5">
    <location>
        <begin position="49"/>
        <end position="68"/>
    </location>
</feature>
<dbReference type="SUPFAM" id="SSF103473">
    <property type="entry name" value="MFS general substrate transporter"/>
    <property type="match status" value="1"/>
</dbReference>
<name>G0VDP5_NAUCA</name>
<sequence>MQFSQKWRLISCFLGGNVVALGAGTPYLYSFFAPQLMAKCQIPISQASNLALALNIGSSLLGLPAGMIADKSPRLSCFAGAVCTFTAYLILCVCYHSEISNVLLVELALGLIGFGSVLGYYASVKCCTVNFPNYKGVAGAFPVSLYGLSGMFFALVCNKLFGDNIETVFKFLMWCCSSMILLGAMTLEVFELHEYKTIDEPPIDIENGLQPPVHIDKLTDSGMIANTDATVGHSEEAIMSPRPRSSYTGTPKETLSVEPKIAFEEHKLETSASEKPLLRTILQPKFITYYIIFAMLQGIGKMYIFSVGFIVDTQVNSPPLNKFNFDADGLQSLQVSLISMFSFAGRISAGLISDLLVKKFKAQRIWTILLAASIMLCASIHLLEKKTIPDDMQDMKALKGIFTIVSTASVMFGYAFGILFGSFPSIISDSFGSKGFSTIWGLMTTGGLITVKIFISILGNEMTSKTVTGEASCLKGVYCYTNTFHVNSLCSIISIVMTLICIAIPYYRRNRKIGTSTMDESFIMGAIQE</sequence>
<dbReference type="InParanoid" id="G0VDP5"/>
<feature type="transmembrane region" description="Helical" evidence="5">
    <location>
        <begin position="75"/>
        <end position="96"/>
    </location>
</feature>
<feature type="transmembrane region" description="Helical" evidence="5">
    <location>
        <begin position="102"/>
        <end position="124"/>
    </location>
</feature>
<keyword evidence="7" id="KW-1185">Reference proteome</keyword>
<dbReference type="OMA" id="TNHWLIL"/>
<feature type="transmembrane region" description="Helical" evidence="5">
    <location>
        <begin position="168"/>
        <end position="190"/>
    </location>
</feature>
<comment type="subcellular location">
    <subcellularLocation>
        <location evidence="1">Membrane</location>
        <topology evidence="1">Multi-pass membrane protein</topology>
    </subcellularLocation>
</comment>
<organism evidence="6 7">
    <name type="scientific">Naumovozyma castellii</name>
    <name type="common">Yeast</name>
    <name type="synonym">Saccharomyces castellii</name>
    <dbReference type="NCBI Taxonomy" id="27288"/>
    <lineage>
        <taxon>Eukaryota</taxon>
        <taxon>Fungi</taxon>
        <taxon>Dikarya</taxon>
        <taxon>Ascomycota</taxon>
        <taxon>Saccharomycotina</taxon>
        <taxon>Saccharomycetes</taxon>
        <taxon>Saccharomycetales</taxon>
        <taxon>Saccharomycetaceae</taxon>
        <taxon>Naumovozyma</taxon>
    </lineage>
</organism>
<dbReference type="InterPro" id="IPR011701">
    <property type="entry name" value="MFS"/>
</dbReference>
<feature type="transmembrane region" description="Helical" evidence="5">
    <location>
        <begin position="331"/>
        <end position="353"/>
    </location>
</feature>
<evidence type="ECO:0000256" key="1">
    <source>
        <dbReference type="ARBA" id="ARBA00004141"/>
    </source>
</evidence>
<evidence type="ECO:0000313" key="6">
    <source>
        <dbReference type="EMBL" id="CCC69683.1"/>
    </source>
</evidence>
<dbReference type="InterPro" id="IPR036259">
    <property type="entry name" value="MFS_trans_sf"/>
</dbReference>
<feature type="transmembrane region" description="Helical" evidence="5">
    <location>
        <begin position="287"/>
        <end position="311"/>
    </location>
</feature>
<accession>G0VDP5</accession>
<dbReference type="HOGENOM" id="CLU_012596_0_1_1"/>
<dbReference type="Gene3D" id="1.20.1250.20">
    <property type="entry name" value="MFS general substrate transporter like domains"/>
    <property type="match status" value="2"/>
</dbReference>
<gene>
    <name evidence="6" type="primary">NCAS0D01020</name>
    <name evidence="6" type="ordered locus">NCAS_0D01020</name>
</gene>
<reference key="2">
    <citation type="submission" date="2011-08" db="EMBL/GenBank/DDBJ databases">
        <title>Genome sequence of Naumovozyma castellii.</title>
        <authorList>
            <person name="Gordon J.L."/>
            <person name="Armisen D."/>
            <person name="Proux-Wera E."/>
            <person name="OhEigeartaigh S.S."/>
            <person name="Byrne K.P."/>
            <person name="Wolfe K.H."/>
        </authorList>
    </citation>
    <scope>NUCLEOTIDE SEQUENCE</scope>
    <source>
        <strain>Type strain:CBS 4309</strain>
    </source>
</reference>
<evidence type="ECO:0000256" key="3">
    <source>
        <dbReference type="ARBA" id="ARBA00022989"/>
    </source>
</evidence>
<reference evidence="6 7" key="1">
    <citation type="journal article" date="2011" name="Proc. Natl. Acad. Sci. U.S.A.">
        <title>Evolutionary erosion of yeast sex chromosomes by mating-type switching accidents.</title>
        <authorList>
            <person name="Gordon J.L."/>
            <person name="Armisen D."/>
            <person name="Proux-Wera E."/>
            <person name="Oheigeartaigh S.S."/>
            <person name="Byrne K.P."/>
            <person name="Wolfe K.H."/>
        </authorList>
    </citation>
    <scope>NUCLEOTIDE SEQUENCE [LARGE SCALE GENOMIC DNA]</scope>
    <source>
        <strain evidence="7">ATCC 76901 / BCRC 22586 / CBS 4309 / NBRC 1992 / NRRL Y-12630</strain>
    </source>
</reference>
<evidence type="ECO:0000256" key="2">
    <source>
        <dbReference type="ARBA" id="ARBA00022692"/>
    </source>
</evidence>
<keyword evidence="4 5" id="KW-0472">Membrane</keyword>
<feature type="transmembrane region" description="Helical" evidence="5">
    <location>
        <begin position="439"/>
        <end position="459"/>
    </location>
</feature>
<dbReference type="FunCoup" id="G0VDP5">
    <property type="interactions" value="105"/>
</dbReference>
<dbReference type="PANTHER" id="PTHR21576">
    <property type="entry name" value="UNCHARACTERIZED NODULIN-LIKE PROTEIN"/>
    <property type="match status" value="1"/>
</dbReference>
<keyword evidence="3 5" id="KW-1133">Transmembrane helix</keyword>
<dbReference type="GO" id="GO:0022857">
    <property type="term" value="F:transmembrane transporter activity"/>
    <property type="evidence" value="ECO:0007669"/>
    <property type="project" value="InterPro"/>
</dbReference>
<dbReference type="Proteomes" id="UP000001640">
    <property type="component" value="Chromosome 4"/>
</dbReference>
<feature type="transmembrane region" description="Helical" evidence="5">
    <location>
        <begin position="484"/>
        <end position="507"/>
    </location>
</feature>
<dbReference type="EMBL" id="HE576755">
    <property type="protein sequence ID" value="CCC69683.1"/>
    <property type="molecule type" value="Genomic_DNA"/>
</dbReference>
<dbReference type="OrthoDB" id="410267at2759"/>
<dbReference type="PANTHER" id="PTHR21576:SF166">
    <property type="entry name" value="ADR278WP"/>
    <property type="match status" value="1"/>
</dbReference>
<evidence type="ECO:0000256" key="4">
    <source>
        <dbReference type="ARBA" id="ARBA00023136"/>
    </source>
</evidence>
<dbReference type="Pfam" id="PF07690">
    <property type="entry name" value="MFS_1"/>
    <property type="match status" value="1"/>
</dbReference>
<dbReference type="GeneID" id="96903292"/>
<keyword evidence="2 5" id="KW-0812">Transmembrane</keyword>
<feature type="transmembrane region" description="Helical" evidence="5">
    <location>
        <begin position="136"/>
        <end position="156"/>
    </location>
</feature>
<dbReference type="AlphaFoldDB" id="G0VDP5"/>
<evidence type="ECO:0000313" key="7">
    <source>
        <dbReference type="Proteomes" id="UP000001640"/>
    </source>
</evidence>
<protein>
    <recommendedName>
        <fullName evidence="8">Nodulin-like domain-containing protein</fullName>
    </recommendedName>
</protein>
<feature type="transmembrane region" description="Helical" evidence="5">
    <location>
        <begin position="7"/>
        <end position="29"/>
    </location>
</feature>
<evidence type="ECO:0000256" key="5">
    <source>
        <dbReference type="SAM" id="Phobius"/>
    </source>
</evidence>
<dbReference type="KEGG" id="ncs:NCAS_0D01020"/>
<evidence type="ECO:0008006" key="8">
    <source>
        <dbReference type="Google" id="ProtNLM"/>
    </source>
</evidence>
<dbReference type="RefSeq" id="XP_003676047.1">
    <property type="nucleotide sequence ID" value="XM_003675999.1"/>
</dbReference>
<feature type="transmembrane region" description="Helical" evidence="5">
    <location>
        <begin position="365"/>
        <end position="383"/>
    </location>
</feature>
<proteinExistence type="predicted"/>
<feature type="transmembrane region" description="Helical" evidence="5">
    <location>
        <begin position="403"/>
        <end position="427"/>
    </location>
</feature>
<dbReference type="GO" id="GO:0000329">
    <property type="term" value="C:fungal-type vacuole membrane"/>
    <property type="evidence" value="ECO:0007669"/>
    <property type="project" value="TreeGrafter"/>
</dbReference>